<reference evidence="2 3" key="1">
    <citation type="journal article" date="2015" name="Genome Announc.">
        <title>Draft Genome Sequence of Filamentous Marine Cyanobacterium Lyngbya confervoides Strain BDU141951.</title>
        <authorList>
            <person name="Chandrababunaidu M.M."/>
            <person name="Sen D."/>
            <person name="Tripathy S."/>
        </authorList>
    </citation>
    <scope>NUCLEOTIDE SEQUENCE [LARGE SCALE GENOMIC DNA]</scope>
    <source>
        <strain evidence="2 3">BDU141951</strain>
    </source>
</reference>
<comment type="caution">
    <text evidence="2">The sequence shown here is derived from an EMBL/GenBank/DDBJ whole genome shotgun (WGS) entry which is preliminary data.</text>
</comment>
<protein>
    <submittedName>
        <fullName evidence="2">Uncharacterized protein</fullName>
    </submittedName>
</protein>
<keyword evidence="3" id="KW-1185">Reference proteome</keyword>
<dbReference type="AlphaFoldDB" id="A0ABD4T3Z8"/>
<geneLocation type="plasmid" evidence="2">
    <name>unnamed17</name>
</geneLocation>
<keyword evidence="2" id="KW-0614">Plasmid</keyword>
<name>A0ABD4T3Z8_9CYAN</name>
<feature type="region of interest" description="Disordered" evidence="1">
    <location>
        <begin position="99"/>
        <end position="123"/>
    </location>
</feature>
<evidence type="ECO:0000313" key="2">
    <source>
        <dbReference type="EMBL" id="MCM1983160.1"/>
    </source>
</evidence>
<dbReference type="RefSeq" id="WP_039723470.1">
    <property type="nucleotide sequence ID" value="NZ_JTHE03000057.1"/>
</dbReference>
<feature type="compositionally biased region" description="Basic and acidic residues" evidence="1">
    <location>
        <begin position="107"/>
        <end position="123"/>
    </location>
</feature>
<evidence type="ECO:0000313" key="3">
    <source>
        <dbReference type="Proteomes" id="UP000031561"/>
    </source>
</evidence>
<dbReference type="Proteomes" id="UP000031561">
    <property type="component" value="Unassembled WGS sequence"/>
</dbReference>
<evidence type="ECO:0000256" key="1">
    <source>
        <dbReference type="SAM" id="MobiDB-lite"/>
    </source>
</evidence>
<gene>
    <name evidence="2" type="ORF">QQ91_0010035</name>
</gene>
<organism evidence="2 3">
    <name type="scientific">Lyngbya confervoides BDU141951</name>
    <dbReference type="NCBI Taxonomy" id="1574623"/>
    <lineage>
        <taxon>Bacteria</taxon>
        <taxon>Bacillati</taxon>
        <taxon>Cyanobacteriota</taxon>
        <taxon>Cyanophyceae</taxon>
        <taxon>Oscillatoriophycideae</taxon>
        <taxon>Oscillatoriales</taxon>
        <taxon>Microcoleaceae</taxon>
        <taxon>Lyngbya</taxon>
    </lineage>
</organism>
<accession>A0ABD4T3Z8</accession>
<dbReference type="EMBL" id="JTHE03000057">
    <property type="protein sequence ID" value="MCM1983160.1"/>
    <property type="molecule type" value="Genomic_DNA"/>
</dbReference>
<proteinExistence type="predicted"/>
<sequence length="123" mass="13606">MPVVNITRRLPVKTISADIDSLNGLGTVNNYLPVRSDAAPEALRANFTAMQAMQQKETELQAMLKAAADAARQAEWDFHNGVLGMKEAVRAQFGPDSNEAQAIGYKKKSEYKRPRRMPKAEAM</sequence>